<dbReference type="InterPro" id="IPR020846">
    <property type="entry name" value="MFS_dom"/>
</dbReference>
<sequence>MITIDRFERPSILIPDPAKHRHDSIELNDQTPAEEGTSTAIGITKQQSHTQRTQEIYDGGDDDPQIELVDEDISFPDGGAEAYLVVFGALLSLIITFGLMNTIGAIQAYLTTHQLANASASSVGWIFSVYFFFAFGGGIYAGPIFDYKGARLPMFIGSVLIIIGLFLTANCSKVYQFVLAYGVIVGVGSSFLMSASLGAVAHWFNKKRATALGICSVGGSLGGIIWPLMLRSLYPKIGYAWSMRILAFCSILCLGAGCLLVKHRLTRPTSDEAKSPKQILKDSFVLKDLVHEPRFLALTISVFLCEFSLILVVTYMSSYTIYQGYSESDAFLVLIVCNTTGVLGRYLPNHMGDYWGRINIMLVTVFVCAILILVVWLPFGHSLSSMYAFAGLYGFFSSSTLSLTPVCCGQISRTEDFGKRYGTVYFLVSFGNLIALPIGGAIIGDGSGYNNLIITAGVFEAVAAGFWLLTRYYCVGMRLCKV</sequence>
<feature type="transmembrane region" description="Helical" evidence="4">
    <location>
        <begin position="82"/>
        <end position="110"/>
    </location>
</feature>
<feature type="transmembrane region" description="Helical" evidence="4">
    <location>
        <begin position="424"/>
        <end position="443"/>
    </location>
</feature>
<comment type="similarity">
    <text evidence="2">Belongs to the major facilitator superfamily. Monocarboxylate porter (TC 2.A.1.13) family.</text>
</comment>
<dbReference type="EMBL" id="KV454213">
    <property type="protein sequence ID" value="ODQ57659.1"/>
    <property type="molecule type" value="Genomic_DNA"/>
</dbReference>
<keyword evidence="4" id="KW-1133">Transmembrane helix</keyword>
<gene>
    <name evidence="6" type="ORF">WICANDRAFT_80987</name>
</gene>
<comment type="subcellular location">
    <subcellularLocation>
        <location evidence="1">Membrane</location>
        <topology evidence="1">Multi-pass membrane protein</topology>
    </subcellularLocation>
</comment>
<dbReference type="InterPro" id="IPR011701">
    <property type="entry name" value="MFS"/>
</dbReference>
<feature type="transmembrane region" description="Helical" evidence="4">
    <location>
        <begin position="330"/>
        <end position="348"/>
    </location>
</feature>
<protein>
    <recommendedName>
        <fullName evidence="5">Major facilitator superfamily (MFS) profile domain-containing protein</fullName>
    </recommendedName>
</protein>
<dbReference type="GO" id="GO:0016020">
    <property type="term" value="C:membrane"/>
    <property type="evidence" value="ECO:0007669"/>
    <property type="project" value="UniProtKB-SubCell"/>
</dbReference>
<name>A0A1E3NWU6_WICAA</name>
<organism evidence="6 7">
    <name type="scientific">Wickerhamomyces anomalus (strain ATCC 58044 / CBS 1984 / NCYC 433 / NRRL Y-366-8)</name>
    <name type="common">Yeast</name>
    <name type="synonym">Hansenula anomala</name>
    <dbReference type="NCBI Taxonomy" id="683960"/>
    <lineage>
        <taxon>Eukaryota</taxon>
        <taxon>Fungi</taxon>
        <taxon>Dikarya</taxon>
        <taxon>Ascomycota</taxon>
        <taxon>Saccharomycotina</taxon>
        <taxon>Saccharomycetes</taxon>
        <taxon>Phaffomycetales</taxon>
        <taxon>Wickerhamomycetaceae</taxon>
        <taxon>Wickerhamomyces</taxon>
    </lineage>
</organism>
<feature type="compositionally biased region" description="Polar residues" evidence="3">
    <location>
        <begin position="29"/>
        <end position="54"/>
    </location>
</feature>
<dbReference type="InterPro" id="IPR036259">
    <property type="entry name" value="MFS_trans_sf"/>
</dbReference>
<dbReference type="Gene3D" id="1.20.1250.20">
    <property type="entry name" value="MFS general substrate transporter like domains"/>
    <property type="match status" value="1"/>
</dbReference>
<feature type="transmembrane region" description="Helical" evidence="4">
    <location>
        <begin position="175"/>
        <end position="197"/>
    </location>
</feature>
<dbReference type="GO" id="GO:0032218">
    <property type="term" value="P:riboflavin transport"/>
    <property type="evidence" value="ECO:0007669"/>
    <property type="project" value="TreeGrafter"/>
</dbReference>
<dbReference type="AlphaFoldDB" id="A0A1E3NWU6"/>
<dbReference type="InterPro" id="IPR050327">
    <property type="entry name" value="Proton-linked_MCT"/>
</dbReference>
<evidence type="ECO:0000256" key="1">
    <source>
        <dbReference type="ARBA" id="ARBA00004141"/>
    </source>
</evidence>
<evidence type="ECO:0000259" key="5">
    <source>
        <dbReference type="PROSITE" id="PS50850"/>
    </source>
</evidence>
<accession>A0A1E3NWU6</accession>
<feature type="transmembrane region" description="Helical" evidence="4">
    <location>
        <begin position="385"/>
        <end position="403"/>
    </location>
</feature>
<dbReference type="PANTHER" id="PTHR11360">
    <property type="entry name" value="MONOCARBOXYLATE TRANSPORTER"/>
    <property type="match status" value="1"/>
</dbReference>
<evidence type="ECO:0000256" key="3">
    <source>
        <dbReference type="SAM" id="MobiDB-lite"/>
    </source>
</evidence>
<feature type="region of interest" description="Disordered" evidence="3">
    <location>
        <begin position="29"/>
        <end position="61"/>
    </location>
</feature>
<feature type="domain" description="Major facilitator superfamily (MFS) profile" evidence="5">
    <location>
        <begin position="84"/>
        <end position="482"/>
    </location>
</feature>
<reference evidence="6 7" key="1">
    <citation type="journal article" date="2016" name="Proc. Natl. Acad. Sci. U.S.A.">
        <title>Comparative genomics of biotechnologically important yeasts.</title>
        <authorList>
            <person name="Riley R."/>
            <person name="Haridas S."/>
            <person name="Wolfe K.H."/>
            <person name="Lopes M.R."/>
            <person name="Hittinger C.T."/>
            <person name="Goeker M."/>
            <person name="Salamov A.A."/>
            <person name="Wisecaver J.H."/>
            <person name="Long T.M."/>
            <person name="Calvey C.H."/>
            <person name="Aerts A.L."/>
            <person name="Barry K.W."/>
            <person name="Choi C."/>
            <person name="Clum A."/>
            <person name="Coughlan A.Y."/>
            <person name="Deshpande S."/>
            <person name="Douglass A.P."/>
            <person name="Hanson S.J."/>
            <person name="Klenk H.-P."/>
            <person name="LaButti K.M."/>
            <person name="Lapidus A."/>
            <person name="Lindquist E.A."/>
            <person name="Lipzen A.M."/>
            <person name="Meier-Kolthoff J.P."/>
            <person name="Ohm R.A."/>
            <person name="Otillar R.P."/>
            <person name="Pangilinan J.L."/>
            <person name="Peng Y."/>
            <person name="Rokas A."/>
            <person name="Rosa C.A."/>
            <person name="Scheuner C."/>
            <person name="Sibirny A.A."/>
            <person name="Slot J.C."/>
            <person name="Stielow J.B."/>
            <person name="Sun H."/>
            <person name="Kurtzman C.P."/>
            <person name="Blackwell M."/>
            <person name="Grigoriev I.V."/>
            <person name="Jeffries T.W."/>
        </authorList>
    </citation>
    <scope>NUCLEOTIDE SEQUENCE [LARGE SCALE GENOMIC DNA]</scope>
    <source>
        <strain evidence="7">ATCC 58044 / CBS 1984 / NCYC 433 / NRRL Y-366-8</strain>
    </source>
</reference>
<dbReference type="Pfam" id="PF07690">
    <property type="entry name" value="MFS_1"/>
    <property type="match status" value="1"/>
</dbReference>
<keyword evidence="4" id="KW-0812">Transmembrane</keyword>
<feature type="transmembrane region" description="Helical" evidence="4">
    <location>
        <begin position="241"/>
        <end position="261"/>
    </location>
</feature>
<dbReference type="PANTHER" id="PTHR11360:SF177">
    <property type="entry name" value="RIBOFLAVIN TRANSPORTER MCH5"/>
    <property type="match status" value="1"/>
</dbReference>
<feature type="transmembrane region" description="Helical" evidence="4">
    <location>
        <begin position="152"/>
        <end position="169"/>
    </location>
</feature>
<dbReference type="CDD" id="cd17352">
    <property type="entry name" value="MFS_MCT_SLC16"/>
    <property type="match status" value="1"/>
</dbReference>
<evidence type="ECO:0000256" key="4">
    <source>
        <dbReference type="SAM" id="Phobius"/>
    </source>
</evidence>
<dbReference type="GO" id="GO:0022857">
    <property type="term" value="F:transmembrane transporter activity"/>
    <property type="evidence" value="ECO:0007669"/>
    <property type="project" value="InterPro"/>
</dbReference>
<evidence type="ECO:0000256" key="2">
    <source>
        <dbReference type="ARBA" id="ARBA00006727"/>
    </source>
</evidence>
<dbReference type="Proteomes" id="UP000094112">
    <property type="component" value="Unassembled WGS sequence"/>
</dbReference>
<keyword evidence="7" id="KW-1185">Reference proteome</keyword>
<evidence type="ECO:0000313" key="7">
    <source>
        <dbReference type="Proteomes" id="UP000094112"/>
    </source>
</evidence>
<dbReference type="SUPFAM" id="SSF103473">
    <property type="entry name" value="MFS general substrate transporter"/>
    <property type="match status" value="1"/>
</dbReference>
<feature type="transmembrane region" description="Helical" evidence="4">
    <location>
        <begin position="209"/>
        <end position="229"/>
    </location>
</feature>
<keyword evidence="4" id="KW-0472">Membrane</keyword>
<feature type="transmembrane region" description="Helical" evidence="4">
    <location>
        <begin position="122"/>
        <end position="140"/>
    </location>
</feature>
<feature type="transmembrane region" description="Helical" evidence="4">
    <location>
        <begin position="295"/>
        <end position="318"/>
    </location>
</feature>
<feature type="transmembrane region" description="Helical" evidence="4">
    <location>
        <begin position="449"/>
        <end position="469"/>
    </location>
</feature>
<dbReference type="GeneID" id="30202405"/>
<dbReference type="OrthoDB" id="3979586at2759"/>
<dbReference type="RefSeq" id="XP_019036866.1">
    <property type="nucleotide sequence ID" value="XM_019185159.1"/>
</dbReference>
<proteinExistence type="inferred from homology"/>
<feature type="transmembrane region" description="Helical" evidence="4">
    <location>
        <begin position="360"/>
        <end position="379"/>
    </location>
</feature>
<evidence type="ECO:0000313" key="6">
    <source>
        <dbReference type="EMBL" id="ODQ57659.1"/>
    </source>
</evidence>
<dbReference type="PROSITE" id="PS50850">
    <property type="entry name" value="MFS"/>
    <property type="match status" value="1"/>
</dbReference>